<keyword evidence="3" id="KW-0611">Plant defense</keyword>
<feature type="domain" description="Disease resistance N-terminal" evidence="4">
    <location>
        <begin position="31"/>
        <end position="74"/>
    </location>
</feature>
<name>A0A9Q0KE51_9MAGN</name>
<dbReference type="GO" id="GO:0006952">
    <property type="term" value="P:defense response"/>
    <property type="evidence" value="ECO:0007669"/>
    <property type="project" value="UniProtKB-KW"/>
</dbReference>
<keyword evidence="1" id="KW-0677">Repeat</keyword>
<sequence>MAASVVSFFLGKLSALITEEAKLILEDTFILKDAVDRKFIDYDRPKMWVNQVRSITYEAEDVIDEFIYKVEHQCLRGIGGGGIISSFLCTSNGSISQLKLCHNLGNQIETIKRKIEEISANIRKAPLVEEVDVVGMEDEREMLLRQLIQGDTRPSFHPINFYNSNDVSRHFEFCVWIIVSQEYKIRDLVESLLRQFAAFNHQMISDQELQTELSWGT</sequence>
<dbReference type="Pfam" id="PF18052">
    <property type="entry name" value="Rx_N"/>
    <property type="match status" value="1"/>
</dbReference>
<dbReference type="CDD" id="cd14798">
    <property type="entry name" value="RX-CC_like"/>
    <property type="match status" value="1"/>
</dbReference>
<dbReference type="InterPro" id="IPR041118">
    <property type="entry name" value="Rx_N"/>
</dbReference>
<dbReference type="EMBL" id="JAMYWD010000006">
    <property type="protein sequence ID" value="KAJ4968807.1"/>
    <property type="molecule type" value="Genomic_DNA"/>
</dbReference>
<evidence type="ECO:0000313" key="5">
    <source>
        <dbReference type="EMBL" id="KAJ4968807.1"/>
    </source>
</evidence>
<comment type="caution">
    <text evidence="5">The sequence shown here is derived from an EMBL/GenBank/DDBJ whole genome shotgun (WGS) entry which is preliminary data.</text>
</comment>
<gene>
    <name evidence="5" type="ORF">NE237_015508</name>
</gene>
<dbReference type="Proteomes" id="UP001141806">
    <property type="component" value="Unassembled WGS sequence"/>
</dbReference>
<evidence type="ECO:0000256" key="1">
    <source>
        <dbReference type="ARBA" id="ARBA00022737"/>
    </source>
</evidence>
<reference evidence="5" key="1">
    <citation type="journal article" date="2023" name="Plant J.">
        <title>The genome of the king protea, Protea cynaroides.</title>
        <authorList>
            <person name="Chang J."/>
            <person name="Duong T.A."/>
            <person name="Schoeman C."/>
            <person name="Ma X."/>
            <person name="Roodt D."/>
            <person name="Barker N."/>
            <person name="Li Z."/>
            <person name="Van de Peer Y."/>
            <person name="Mizrachi E."/>
        </authorList>
    </citation>
    <scope>NUCLEOTIDE SEQUENCE</scope>
    <source>
        <tissue evidence="5">Young leaves</tissue>
    </source>
</reference>
<proteinExistence type="predicted"/>
<protein>
    <recommendedName>
        <fullName evidence="4">Disease resistance N-terminal domain-containing protein</fullName>
    </recommendedName>
</protein>
<dbReference type="GO" id="GO:0000166">
    <property type="term" value="F:nucleotide binding"/>
    <property type="evidence" value="ECO:0007669"/>
    <property type="project" value="UniProtKB-KW"/>
</dbReference>
<dbReference type="PANTHER" id="PTHR19338:SF73">
    <property type="entry name" value="DISEASE RESISTANCE PROTEIN RGA2-LIKE"/>
    <property type="match status" value="1"/>
</dbReference>
<dbReference type="PANTHER" id="PTHR19338">
    <property type="entry name" value="TRANSLOCASE OF INNER MITOCHONDRIAL MEMBRANE 13 HOMOLOG"/>
    <property type="match status" value="1"/>
</dbReference>
<evidence type="ECO:0000259" key="4">
    <source>
        <dbReference type="Pfam" id="PF18052"/>
    </source>
</evidence>
<organism evidence="5 6">
    <name type="scientific">Protea cynaroides</name>
    <dbReference type="NCBI Taxonomy" id="273540"/>
    <lineage>
        <taxon>Eukaryota</taxon>
        <taxon>Viridiplantae</taxon>
        <taxon>Streptophyta</taxon>
        <taxon>Embryophyta</taxon>
        <taxon>Tracheophyta</taxon>
        <taxon>Spermatophyta</taxon>
        <taxon>Magnoliopsida</taxon>
        <taxon>Proteales</taxon>
        <taxon>Proteaceae</taxon>
        <taxon>Protea</taxon>
    </lineage>
</organism>
<dbReference type="OrthoDB" id="3027644at2759"/>
<keyword evidence="6" id="KW-1185">Reference proteome</keyword>
<dbReference type="InterPro" id="IPR038005">
    <property type="entry name" value="RX-like_CC"/>
</dbReference>
<accession>A0A9Q0KE51</accession>
<dbReference type="AlphaFoldDB" id="A0A9Q0KE51"/>
<dbReference type="Gene3D" id="1.20.5.4130">
    <property type="match status" value="1"/>
</dbReference>
<evidence type="ECO:0000256" key="2">
    <source>
        <dbReference type="ARBA" id="ARBA00022741"/>
    </source>
</evidence>
<keyword evidence="2" id="KW-0547">Nucleotide-binding</keyword>
<evidence type="ECO:0000313" key="6">
    <source>
        <dbReference type="Proteomes" id="UP001141806"/>
    </source>
</evidence>
<evidence type="ECO:0000256" key="3">
    <source>
        <dbReference type="ARBA" id="ARBA00022821"/>
    </source>
</evidence>